<dbReference type="EMBL" id="SJZJ01000002">
    <property type="protein sequence ID" value="TCJ30905.1"/>
    <property type="molecule type" value="Genomic_DNA"/>
</dbReference>
<dbReference type="Proteomes" id="UP000295453">
    <property type="component" value="Unassembled WGS sequence"/>
</dbReference>
<dbReference type="SUPFAM" id="SSF103481">
    <property type="entry name" value="Multidrug resistance efflux transporter EmrE"/>
    <property type="match status" value="2"/>
</dbReference>
<sequence>MLVVLLALGGAAAYGVADFVGGLLSRRTSAWAVAFTAALGAGLITLAVAPLLPGSPATADLWWGAAGGIGAGVGTGFLYRGLAAGRMGVVAPISGVGAAVVPVLVALTLGERPDVLVWVGVACALPGIWLVARDPRGAAGAGSAAGVLDGLLAGLGFGGQFAALSQIQDSAGYLPLGVNQLVGGAVVAALATAVRAAWVPRDRSAYGGVVSGLLGLGATGAFMVAAQHGSLTVSAILTSLYPAFTILLAAFVLRERILRDQAAGLVLCGLAVVLVAAG</sequence>
<dbReference type="InterPro" id="IPR000620">
    <property type="entry name" value="EamA_dom"/>
</dbReference>
<dbReference type="AlphaFoldDB" id="A0A4R1CKF8"/>
<feature type="transmembrane region" description="Helical" evidence="2">
    <location>
        <begin position="6"/>
        <end position="24"/>
    </location>
</feature>
<evidence type="ECO:0000259" key="3">
    <source>
        <dbReference type="Pfam" id="PF00892"/>
    </source>
</evidence>
<protein>
    <submittedName>
        <fullName evidence="4">EamA family transporter</fullName>
    </submittedName>
</protein>
<evidence type="ECO:0000256" key="2">
    <source>
        <dbReference type="SAM" id="Phobius"/>
    </source>
</evidence>
<evidence type="ECO:0000256" key="1">
    <source>
        <dbReference type="ARBA" id="ARBA00007362"/>
    </source>
</evidence>
<keyword evidence="5" id="KW-1185">Reference proteome</keyword>
<gene>
    <name evidence="4" type="ORF">EPD65_02380</name>
</gene>
<dbReference type="PANTHER" id="PTHR22911">
    <property type="entry name" value="ACYL-MALONYL CONDENSING ENZYME-RELATED"/>
    <property type="match status" value="1"/>
</dbReference>
<dbReference type="InterPro" id="IPR037185">
    <property type="entry name" value="EmrE-like"/>
</dbReference>
<feature type="transmembrane region" description="Helical" evidence="2">
    <location>
        <begin position="115"/>
        <end position="132"/>
    </location>
</feature>
<comment type="similarity">
    <text evidence="1">Belongs to the EamA transporter family.</text>
</comment>
<feature type="transmembrane region" description="Helical" evidence="2">
    <location>
        <begin position="31"/>
        <end position="49"/>
    </location>
</feature>
<dbReference type="GO" id="GO:0016020">
    <property type="term" value="C:membrane"/>
    <property type="evidence" value="ECO:0007669"/>
    <property type="project" value="InterPro"/>
</dbReference>
<dbReference type="RefSeq" id="WP_131581553.1">
    <property type="nucleotide sequence ID" value="NZ_SJZJ01000002.1"/>
</dbReference>
<dbReference type="Pfam" id="PF00892">
    <property type="entry name" value="EamA"/>
    <property type="match status" value="2"/>
</dbReference>
<feature type="transmembrane region" description="Helical" evidence="2">
    <location>
        <begin position="176"/>
        <end position="198"/>
    </location>
</feature>
<dbReference type="OrthoDB" id="68076at2"/>
<comment type="caution">
    <text evidence="4">The sequence shown here is derived from an EMBL/GenBank/DDBJ whole genome shotgun (WGS) entry which is preliminary data.</text>
</comment>
<accession>A0A4R1CKF8</accession>
<feature type="transmembrane region" description="Helical" evidence="2">
    <location>
        <begin position="205"/>
        <end position="225"/>
    </location>
</feature>
<organism evidence="4 5">
    <name type="scientific">Nocardioides jejuensis</name>
    <dbReference type="NCBI Taxonomy" id="2502782"/>
    <lineage>
        <taxon>Bacteria</taxon>
        <taxon>Bacillati</taxon>
        <taxon>Actinomycetota</taxon>
        <taxon>Actinomycetes</taxon>
        <taxon>Propionibacteriales</taxon>
        <taxon>Nocardioidaceae</taxon>
        <taxon>Nocardioides</taxon>
    </lineage>
</organism>
<keyword evidence="2" id="KW-0472">Membrane</keyword>
<evidence type="ECO:0000313" key="5">
    <source>
        <dbReference type="Proteomes" id="UP000295453"/>
    </source>
</evidence>
<dbReference type="Gene3D" id="1.10.3730.20">
    <property type="match status" value="1"/>
</dbReference>
<keyword evidence="2" id="KW-1133">Transmembrane helix</keyword>
<reference evidence="4 5" key="1">
    <citation type="submission" date="2019-03" db="EMBL/GenBank/DDBJ databases">
        <authorList>
            <person name="Kim M.K.M."/>
        </authorList>
    </citation>
    <scope>NUCLEOTIDE SEQUENCE [LARGE SCALE GENOMIC DNA]</scope>
    <source>
        <strain evidence="4 5">18JY15-6</strain>
    </source>
</reference>
<feature type="transmembrane region" description="Helical" evidence="2">
    <location>
        <begin position="61"/>
        <end position="82"/>
    </location>
</feature>
<name>A0A4R1CKF8_9ACTN</name>
<feature type="transmembrane region" description="Helical" evidence="2">
    <location>
        <begin position="89"/>
        <end position="109"/>
    </location>
</feature>
<feature type="transmembrane region" description="Helical" evidence="2">
    <location>
        <begin position="144"/>
        <end position="164"/>
    </location>
</feature>
<proteinExistence type="inferred from homology"/>
<keyword evidence="2" id="KW-0812">Transmembrane</keyword>
<feature type="domain" description="EamA" evidence="3">
    <location>
        <begin position="146"/>
        <end position="275"/>
    </location>
</feature>
<evidence type="ECO:0000313" key="4">
    <source>
        <dbReference type="EMBL" id="TCJ30905.1"/>
    </source>
</evidence>
<feature type="transmembrane region" description="Helical" evidence="2">
    <location>
        <begin position="231"/>
        <end position="253"/>
    </location>
</feature>
<feature type="domain" description="EamA" evidence="3">
    <location>
        <begin position="2"/>
        <end position="132"/>
    </location>
</feature>